<dbReference type="EMBL" id="BKCJ011280045">
    <property type="protein sequence ID" value="GFD14528.1"/>
    <property type="molecule type" value="Genomic_DNA"/>
</dbReference>
<gene>
    <name evidence="1" type="ORF">Tci_886497</name>
</gene>
<name>A0A699TZK6_TANCI</name>
<sequence>YSCDSHGNDSHFDYDCQPQFPLNYESEPGYIKKYNSYPYDSSSFPQQELCCEDCGVLPEADHYQTPQYTVNHPIFNAHNDVLDSQNMITIAQTNIME</sequence>
<organism evidence="1">
    <name type="scientific">Tanacetum cinerariifolium</name>
    <name type="common">Dalmatian daisy</name>
    <name type="synonym">Chrysanthemum cinerariifolium</name>
    <dbReference type="NCBI Taxonomy" id="118510"/>
    <lineage>
        <taxon>Eukaryota</taxon>
        <taxon>Viridiplantae</taxon>
        <taxon>Streptophyta</taxon>
        <taxon>Embryophyta</taxon>
        <taxon>Tracheophyta</taxon>
        <taxon>Spermatophyta</taxon>
        <taxon>Magnoliopsida</taxon>
        <taxon>eudicotyledons</taxon>
        <taxon>Gunneridae</taxon>
        <taxon>Pentapetalae</taxon>
        <taxon>asterids</taxon>
        <taxon>campanulids</taxon>
        <taxon>Asterales</taxon>
        <taxon>Asteraceae</taxon>
        <taxon>Asteroideae</taxon>
        <taxon>Anthemideae</taxon>
        <taxon>Anthemidinae</taxon>
        <taxon>Tanacetum</taxon>
    </lineage>
</organism>
<reference evidence="1" key="1">
    <citation type="journal article" date="2019" name="Sci. Rep.">
        <title>Draft genome of Tanacetum cinerariifolium, the natural source of mosquito coil.</title>
        <authorList>
            <person name="Yamashiro T."/>
            <person name="Shiraishi A."/>
            <person name="Satake H."/>
            <person name="Nakayama K."/>
        </authorList>
    </citation>
    <scope>NUCLEOTIDE SEQUENCE</scope>
</reference>
<comment type="caution">
    <text evidence="1">The sequence shown here is derived from an EMBL/GenBank/DDBJ whole genome shotgun (WGS) entry which is preliminary data.</text>
</comment>
<proteinExistence type="predicted"/>
<evidence type="ECO:0000313" key="1">
    <source>
        <dbReference type="EMBL" id="GFD14528.1"/>
    </source>
</evidence>
<accession>A0A699TZK6</accession>
<feature type="non-terminal residue" evidence="1">
    <location>
        <position position="1"/>
    </location>
</feature>
<dbReference type="AlphaFoldDB" id="A0A699TZK6"/>
<protein>
    <submittedName>
        <fullName evidence="1">Uncharacterized protein</fullName>
    </submittedName>
</protein>